<dbReference type="PANTHER" id="PTHR12428:SF65">
    <property type="entry name" value="CYTOCHROME C OXIDASE ASSEMBLY PROTEIN COX18, MITOCHONDRIAL"/>
    <property type="match status" value="1"/>
</dbReference>
<sequence>MGGEQRNLFIALGLMLAIMLGYQFLVTGPAQERQRAALEAEQASLIDQEADPNLPAALTAQPTVSALDRPEALATAQRVEINAPSVEGSFSLTGARFDDLRLRRHTVEVGGDELISLLNPIGSEDVFYVRDGWQSPTPGFTDLPGGTTVWSLISGDVLTTETPVVIGYDSPSGLHFERTISIDENYLFTVSDSVTNTTGSDVELQRYGLVRDEGMPTDLTNNMAVFEGALAVVDGRLIQRKFSKLEDGEEDEASGVGGWSGITMRYWMAAAIPAQDRSFTARFRTIERAGITAFESSYVETAQILPAGASLNSVTHIFAGAKELDVLQAAQNDQGIQKLDMAINWGWLWFLARPFVWLLHHLENLTGNVGLAILALTLMVKIVMFPLANRAFASMAKMKTVQPKVAEIKERYAADQQKQQQAMMELYKKEKINPLAGCLPILPQIPIFFALYQTLFNAIEMRHAPFFGWIRDLAAPDPTNMWNLFGLLPFDPSSWPILGGVLAIGIWPILMGLTMAAQQALNPPPPDPMQAKIFAFLPFVFTIMLAGFASGLVIYWAWNNALSVAQQYVIMRRHGNETQLDKLIAHIRDRMKGDRS</sequence>
<evidence type="ECO:0000256" key="8">
    <source>
        <dbReference type="ARBA" id="ARBA00022989"/>
    </source>
</evidence>
<evidence type="ECO:0000259" key="15">
    <source>
        <dbReference type="Pfam" id="PF14849"/>
    </source>
</evidence>
<feature type="domain" description="Membrane insertase YidC/Oxa/ALB C-terminal" evidence="14">
    <location>
        <begin position="370"/>
        <end position="572"/>
    </location>
</feature>
<feature type="transmembrane region" description="Helical" evidence="13">
    <location>
        <begin position="365"/>
        <end position="388"/>
    </location>
</feature>
<dbReference type="STRING" id="144026.SAMN04488568_102277"/>
<dbReference type="NCBIfam" id="TIGR03592">
    <property type="entry name" value="yidC_oxa1_cterm"/>
    <property type="match status" value="1"/>
</dbReference>
<reference evidence="16 17" key="1">
    <citation type="submission" date="2016-10" db="EMBL/GenBank/DDBJ databases">
        <authorList>
            <person name="de Groot N.N."/>
        </authorList>
    </citation>
    <scope>NUCLEOTIDE SEQUENCE [LARGE SCALE GENOMIC DNA]</scope>
    <source>
        <strain evidence="16 17">DSM 16077</strain>
    </source>
</reference>
<dbReference type="InterPro" id="IPR019998">
    <property type="entry name" value="Membr_insert_YidC"/>
</dbReference>
<dbReference type="RefSeq" id="WP_091766602.1">
    <property type="nucleotide sequence ID" value="NZ_FNHG01000002.1"/>
</dbReference>
<dbReference type="AlphaFoldDB" id="A0A1G9NC24"/>
<evidence type="ECO:0000256" key="2">
    <source>
        <dbReference type="ARBA" id="ARBA00010527"/>
    </source>
</evidence>
<evidence type="ECO:0000256" key="9">
    <source>
        <dbReference type="ARBA" id="ARBA00023136"/>
    </source>
</evidence>
<dbReference type="InterPro" id="IPR028055">
    <property type="entry name" value="YidC/Oxa/ALB_C"/>
</dbReference>
<dbReference type="EMBL" id="FNHG01000002">
    <property type="protein sequence ID" value="SDL83455.1"/>
    <property type="molecule type" value="Genomic_DNA"/>
</dbReference>
<evidence type="ECO:0000256" key="12">
    <source>
        <dbReference type="ARBA" id="ARBA00033342"/>
    </source>
</evidence>
<evidence type="ECO:0000256" key="6">
    <source>
        <dbReference type="ARBA" id="ARBA00022692"/>
    </source>
</evidence>
<dbReference type="GO" id="GO:0005886">
    <property type="term" value="C:plasma membrane"/>
    <property type="evidence" value="ECO:0007669"/>
    <property type="project" value="UniProtKB-SubCell"/>
</dbReference>
<evidence type="ECO:0000259" key="14">
    <source>
        <dbReference type="Pfam" id="PF02096"/>
    </source>
</evidence>
<dbReference type="Pfam" id="PF14849">
    <property type="entry name" value="YidC_periplas"/>
    <property type="match status" value="1"/>
</dbReference>
<evidence type="ECO:0000313" key="17">
    <source>
        <dbReference type="Proteomes" id="UP000199759"/>
    </source>
</evidence>
<dbReference type="Gene3D" id="2.70.98.90">
    <property type="match status" value="1"/>
</dbReference>
<dbReference type="CDD" id="cd19961">
    <property type="entry name" value="EcYidC-like_peri"/>
    <property type="match status" value="1"/>
</dbReference>
<evidence type="ECO:0000256" key="7">
    <source>
        <dbReference type="ARBA" id="ARBA00022927"/>
    </source>
</evidence>
<dbReference type="CDD" id="cd20070">
    <property type="entry name" value="5TM_YidC_Alb3"/>
    <property type="match status" value="1"/>
</dbReference>
<dbReference type="GO" id="GO:0051205">
    <property type="term" value="P:protein insertion into membrane"/>
    <property type="evidence" value="ECO:0007669"/>
    <property type="project" value="TreeGrafter"/>
</dbReference>
<feature type="transmembrane region" description="Helical" evidence="13">
    <location>
        <begin position="497"/>
        <end position="521"/>
    </location>
</feature>
<name>A0A1G9NC24_9PROT</name>
<keyword evidence="4 13" id="KW-0813">Transport</keyword>
<keyword evidence="5 13" id="KW-1003">Cell membrane</keyword>
<evidence type="ECO:0000256" key="13">
    <source>
        <dbReference type="HAMAP-Rule" id="MF_01810"/>
    </source>
</evidence>
<dbReference type="Pfam" id="PF02096">
    <property type="entry name" value="60KD_IMP"/>
    <property type="match status" value="1"/>
</dbReference>
<comment type="subunit">
    <text evidence="13">Interacts with the Sec translocase complex via SecD. Specifically interacts with transmembrane segments of nascent integral membrane proteins during membrane integration.</text>
</comment>
<dbReference type="InterPro" id="IPR028053">
    <property type="entry name" value="Membr_insert_YidC_N"/>
</dbReference>
<feature type="transmembrane region" description="Helical" evidence="13">
    <location>
        <begin position="432"/>
        <end position="452"/>
    </location>
</feature>
<evidence type="ECO:0000256" key="11">
    <source>
        <dbReference type="ARBA" id="ARBA00033245"/>
    </source>
</evidence>
<keyword evidence="10 13" id="KW-0143">Chaperone</keyword>
<dbReference type="GO" id="GO:0015031">
    <property type="term" value="P:protein transport"/>
    <property type="evidence" value="ECO:0007669"/>
    <property type="project" value="UniProtKB-KW"/>
</dbReference>
<comment type="function">
    <text evidence="13">Required for the insertion and/or proper folding and/or complex formation of integral membrane proteins into the membrane. Involved in integration of membrane proteins that insert both dependently and independently of the Sec translocase complex, as well as at least some lipoproteins. Aids folding of multispanning membrane proteins.</text>
</comment>
<feature type="domain" description="Membrane insertase YidC N-terminal" evidence="15">
    <location>
        <begin position="78"/>
        <end position="358"/>
    </location>
</feature>
<keyword evidence="9 13" id="KW-0472">Membrane</keyword>
<keyword evidence="17" id="KW-1185">Reference proteome</keyword>
<dbReference type="InterPro" id="IPR038221">
    <property type="entry name" value="YidC_periplasmic_sf"/>
</dbReference>
<keyword evidence="8 13" id="KW-1133">Transmembrane helix</keyword>
<dbReference type="PRINTS" id="PR01900">
    <property type="entry name" value="YIDCPROTEIN"/>
</dbReference>
<evidence type="ECO:0000256" key="5">
    <source>
        <dbReference type="ARBA" id="ARBA00022475"/>
    </source>
</evidence>
<proteinExistence type="inferred from homology"/>
<evidence type="ECO:0000256" key="1">
    <source>
        <dbReference type="ARBA" id="ARBA00004429"/>
    </source>
</evidence>
<dbReference type="NCBIfam" id="TIGR03593">
    <property type="entry name" value="yidC_nterm"/>
    <property type="match status" value="1"/>
</dbReference>
<dbReference type="NCBIfam" id="NF002353">
    <property type="entry name" value="PRK01318.1-4"/>
    <property type="match status" value="1"/>
</dbReference>
<feature type="transmembrane region" description="Helical" evidence="13">
    <location>
        <begin position="6"/>
        <end position="25"/>
    </location>
</feature>
<dbReference type="OrthoDB" id="9780552at2"/>
<dbReference type="HAMAP" id="MF_01810">
    <property type="entry name" value="YidC_type1"/>
    <property type="match status" value="1"/>
</dbReference>
<evidence type="ECO:0000313" key="16">
    <source>
        <dbReference type="EMBL" id="SDL83455.1"/>
    </source>
</evidence>
<keyword evidence="6 13" id="KW-0812">Transmembrane</keyword>
<evidence type="ECO:0000256" key="4">
    <source>
        <dbReference type="ARBA" id="ARBA00022448"/>
    </source>
</evidence>
<dbReference type="Proteomes" id="UP000199759">
    <property type="component" value="Unassembled WGS sequence"/>
</dbReference>
<keyword evidence="7 13" id="KW-0653">Protein transport</keyword>
<protein>
    <recommendedName>
        <fullName evidence="3 13">Membrane protein insertase YidC</fullName>
    </recommendedName>
    <alternativeName>
        <fullName evidence="12 13">Foldase YidC</fullName>
    </alternativeName>
    <alternativeName>
        <fullName evidence="11 13">Membrane integrase YidC</fullName>
    </alternativeName>
    <alternativeName>
        <fullName evidence="13">Membrane protein YidC</fullName>
    </alternativeName>
</protein>
<accession>A0A1G9NC24</accession>
<organism evidence="16 17">
    <name type="scientific">Maricaulis salignorans</name>
    <dbReference type="NCBI Taxonomy" id="144026"/>
    <lineage>
        <taxon>Bacteria</taxon>
        <taxon>Pseudomonadati</taxon>
        <taxon>Pseudomonadota</taxon>
        <taxon>Alphaproteobacteria</taxon>
        <taxon>Maricaulales</taxon>
        <taxon>Maricaulaceae</taxon>
        <taxon>Maricaulis</taxon>
    </lineage>
</organism>
<evidence type="ECO:0000256" key="3">
    <source>
        <dbReference type="ARBA" id="ARBA00015325"/>
    </source>
</evidence>
<gene>
    <name evidence="13" type="primary">yidC</name>
    <name evidence="16" type="ORF">SAMN04488568_102277</name>
</gene>
<dbReference type="GO" id="GO:0032977">
    <property type="term" value="F:membrane insertase activity"/>
    <property type="evidence" value="ECO:0007669"/>
    <property type="project" value="InterPro"/>
</dbReference>
<dbReference type="InterPro" id="IPR001708">
    <property type="entry name" value="YidC/ALB3/OXA1/COX18"/>
</dbReference>
<evidence type="ECO:0000256" key="10">
    <source>
        <dbReference type="ARBA" id="ARBA00023186"/>
    </source>
</evidence>
<comment type="similarity">
    <text evidence="2 13">Belongs to the OXA1/ALB3/YidC family. Type 1 subfamily.</text>
</comment>
<feature type="transmembrane region" description="Helical" evidence="13">
    <location>
        <begin position="533"/>
        <end position="558"/>
    </location>
</feature>
<dbReference type="InterPro" id="IPR047196">
    <property type="entry name" value="YidC_ALB_C"/>
</dbReference>
<comment type="subcellular location">
    <subcellularLocation>
        <location evidence="1">Cell inner membrane</location>
        <topology evidence="1">Multi-pass membrane protein</topology>
    </subcellularLocation>
    <subcellularLocation>
        <location evidence="13">Cell membrane</location>
        <topology evidence="13">Multi-pass membrane protein</topology>
    </subcellularLocation>
</comment>
<dbReference type="PANTHER" id="PTHR12428">
    <property type="entry name" value="OXA1"/>
    <property type="match status" value="1"/>
</dbReference>